<keyword evidence="2" id="KW-0851">Voltage-gated channel</keyword>
<dbReference type="EMBL" id="BMAV01020300">
    <property type="protein sequence ID" value="GFY73710.1"/>
    <property type="molecule type" value="Genomic_DNA"/>
</dbReference>
<dbReference type="GO" id="GO:0008331">
    <property type="term" value="F:high voltage-gated calcium channel activity"/>
    <property type="evidence" value="ECO:0007669"/>
    <property type="project" value="TreeGrafter"/>
</dbReference>
<keyword evidence="3" id="KW-0406">Ion transport</keyword>
<keyword evidence="6" id="KW-1185">Reference proteome</keyword>
<dbReference type="OrthoDB" id="431720at2759"/>
<name>A0A8X6YMS1_9ARAC</name>
<evidence type="ECO:0000256" key="3">
    <source>
        <dbReference type="ARBA" id="ARBA00023065"/>
    </source>
</evidence>
<comment type="caution">
    <text evidence="5">The sequence shown here is derived from an EMBL/GenBank/DDBJ whole genome shotgun (WGS) entry which is preliminary data.</text>
</comment>
<evidence type="ECO:0000256" key="1">
    <source>
        <dbReference type="ARBA" id="ARBA00022448"/>
    </source>
</evidence>
<gene>
    <name evidence="5" type="ORF">TNIN_361761</name>
</gene>
<protein>
    <submittedName>
        <fullName evidence="5">Uncharacterized protein</fullName>
    </submittedName>
</protein>
<dbReference type="AlphaFoldDB" id="A0A8X6YMS1"/>
<dbReference type="GO" id="GO:0005891">
    <property type="term" value="C:voltage-gated calcium channel complex"/>
    <property type="evidence" value="ECO:0007669"/>
    <property type="project" value="TreeGrafter"/>
</dbReference>
<evidence type="ECO:0000256" key="4">
    <source>
        <dbReference type="ARBA" id="ARBA00023303"/>
    </source>
</evidence>
<dbReference type="Proteomes" id="UP000886998">
    <property type="component" value="Unassembled WGS sequence"/>
</dbReference>
<proteinExistence type="predicted"/>
<dbReference type="GO" id="GO:0098703">
    <property type="term" value="P:calcium ion import across plasma membrane"/>
    <property type="evidence" value="ECO:0007669"/>
    <property type="project" value="TreeGrafter"/>
</dbReference>
<evidence type="ECO:0000256" key="2">
    <source>
        <dbReference type="ARBA" id="ARBA00022882"/>
    </source>
</evidence>
<evidence type="ECO:0000313" key="5">
    <source>
        <dbReference type="EMBL" id="GFY73710.1"/>
    </source>
</evidence>
<keyword evidence="4" id="KW-0407">Ion channel</keyword>
<dbReference type="PANTHER" id="PTHR45628:SF1">
    <property type="entry name" value="VOLTAGE-DEPENDENT CALCIUM CHANNEL TYPE D SUBUNIT ALPHA-1"/>
    <property type="match status" value="1"/>
</dbReference>
<dbReference type="PANTHER" id="PTHR45628">
    <property type="entry name" value="VOLTAGE-DEPENDENT CALCIUM CHANNEL TYPE A SUBUNIT ALPHA-1"/>
    <property type="match status" value="1"/>
</dbReference>
<sequence>MLFIAIYFYVIAYLSDVGKPTPGLKDLVAHVVRKSSTGQSSNASRRHRIFGSLEEGLARENLQRSYGNSQMTTFRPRQGRFESPVFGKIALDPSTEIHRNNNFQTFPQAVLVLFRSATGEEAWQRNHDGVMRQARRSSPL</sequence>
<reference evidence="5" key="1">
    <citation type="submission" date="2020-08" db="EMBL/GenBank/DDBJ databases">
        <title>Multicomponent nature underlies the extraordinary mechanical properties of spider dragline silk.</title>
        <authorList>
            <person name="Kono N."/>
            <person name="Nakamura H."/>
            <person name="Mori M."/>
            <person name="Yoshida Y."/>
            <person name="Ohtoshi R."/>
            <person name="Malay A.D."/>
            <person name="Moran D.A.P."/>
            <person name="Tomita M."/>
            <person name="Numata K."/>
            <person name="Arakawa K."/>
        </authorList>
    </citation>
    <scope>NUCLEOTIDE SEQUENCE</scope>
</reference>
<organism evidence="5 6">
    <name type="scientific">Trichonephila inaurata madagascariensis</name>
    <dbReference type="NCBI Taxonomy" id="2747483"/>
    <lineage>
        <taxon>Eukaryota</taxon>
        <taxon>Metazoa</taxon>
        <taxon>Ecdysozoa</taxon>
        <taxon>Arthropoda</taxon>
        <taxon>Chelicerata</taxon>
        <taxon>Arachnida</taxon>
        <taxon>Araneae</taxon>
        <taxon>Araneomorphae</taxon>
        <taxon>Entelegynae</taxon>
        <taxon>Araneoidea</taxon>
        <taxon>Nephilidae</taxon>
        <taxon>Trichonephila</taxon>
        <taxon>Trichonephila inaurata</taxon>
    </lineage>
</organism>
<keyword evidence="1" id="KW-0813">Transport</keyword>
<evidence type="ECO:0000313" key="6">
    <source>
        <dbReference type="Proteomes" id="UP000886998"/>
    </source>
</evidence>
<dbReference type="InterPro" id="IPR050599">
    <property type="entry name" value="VDCC_alpha-1_subunit"/>
</dbReference>
<accession>A0A8X6YMS1</accession>